<protein>
    <submittedName>
        <fullName evidence="2">Uncharacterized protein</fullName>
    </submittedName>
</protein>
<name>A0AAN8X1N7_HALRR</name>
<sequence>MRLLQLYRHCLLNPLNEYTSDELVLNQHNKFSLIGKRRRRKKKKGAKSSPRLDRELRSPKRKEKVPTYFVAGSRECSKSLKRSFVGRPSWDLHIHARKHVWMRLR</sequence>
<feature type="region of interest" description="Disordered" evidence="1">
    <location>
        <begin position="34"/>
        <end position="64"/>
    </location>
</feature>
<organism evidence="2 3">
    <name type="scientific">Halocaridina rubra</name>
    <name type="common">Hawaiian red shrimp</name>
    <dbReference type="NCBI Taxonomy" id="373956"/>
    <lineage>
        <taxon>Eukaryota</taxon>
        <taxon>Metazoa</taxon>
        <taxon>Ecdysozoa</taxon>
        <taxon>Arthropoda</taxon>
        <taxon>Crustacea</taxon>
        <taxon>Multicrustacea</taxon>
        <taxon>Malacostraca</taxon>
        <taxon>Eumalacostraca</taxon>
        <taxon>Eucarida</taxon>
        <taxon>Decapoda</taxon>
        <taxon>Pleocyemata</taxon>
        <taxon>Caridea</taxon>
        <taxon>Atyoidea</taxon>
        <taxon>Atyidae</taxon>
        <taxon>Halocaridina</taxon>
    </lineage>
</organism>
<gene>
    <name evidence="2" type="ORF">SK128_023133</name>
</gene>
<evidence type="ECO:0000256" key="1">
    <source>
        <dbReference type="SAM" id="MobiDB-lite"/>
    </source>
</evidence>
<evidence type="ECO:0000313" key="3">
    <source>
        <dbReference type="Proteomes" id="UP001381693"/>
    </source>
</evidence>
<keyword evidence="3" id="KW-1185">Reference proteome</keyword>
<proteinExistence type="predicted"/>
<comment type="caution">
    <text evidence="2">The sequence shown here is derived from an EMBL/GenBank/DDBJ whole genome shotgun (WGS) entry which is preliminary data.</text>
</comment>
<dbReference type="Proteomes" id="UP001381693">
    <property type="component" value="Unassembled WGS sequence"/>
</dbReference>
<dbReference type="AlphaFoldDB" id="A0AAN8X1N7"/>
<feature type="compositionally biased region" description="Basic residues" evidence="1">
    <location>
        <begin position="35"/>
        <end position="46"/>
    </location>
</feature>
<evidence type="ECO:0000313" key="2">
    <source>
        <dbReference type="EMBL" id="KAK7076351.1"/>
    </source>
</evidence>
<accession>A0AAN8X1N7</accession>
<reference evidence="2 3" key="1">
    <citation type="submission" date="2023-11" db="EMBL/GenBank/DDBJ databases">
        <title>Halocaridina rubra genome assembly.</title>
        <authorList>
            <person name="Smith C."/>
        </authorList>
    </citation>
    <scope>NUCLEOTIDE SEQUENCE [LARGE SCALE GENOMIC DNA]</scope>
    <source>
        <strain evidence="2">EP-1</strain>
        <tissue evidence="2">Whole</tissue>
    </source>
</reference>
<dbReference type="EMBL" id="JAXCGZ010009713">
    <property type="protein sequence ID" value="KAK7076351.1"/>
    <property type="molecule type" value="Genomic_DNA"/>
</dbReference>